<keyword evidence="2" id="KW-1185">Reference proteome</keyword>
<name>A0A160FV17_9BURK</name>
<dbReference type="KEGG" id="buz:AYM40_31310"/>
<accession>A0A160FV17</accession>
<proteinExistence type="predicted"/>
<dbReference type="RefSeq" id="WP_063499880.1">
    <property type="nucleotide sequence ID" value="NZ_CP014579.1"/>
</dbReference>
<dbReference type="Proteomes" id="UP000076852">
    <property type="component" value="Chromosome 2"/>
</dbReference>
<evidence type="ECO:0000313" key="1">
    <source>
        <dbReference type="EMBL" id="ANB76668.1"/>
    </source>
</evidence>
<dbReference type="EMBL" id="CP014579">
    <property type="protein sequence ID" value="ANB76668.1"/>
    <property type="molecule type" value="Genomic_DNA"/>
</dbReference>
<dbReference type="OrthoDB" id="9019816at2"/>
<gene>
    <name evidence="1" type="ORF">AYM40_31310</name>
</gene>
<sequence>MYDAEIAATLLNRWATRSSTTDFDAYLDLLREGNLSFTYQSGHVREAGLEEGGAFNIESLVFGDGSRTLRVEAPDQTPRWTRWAAIEPLLPVTSEA</sequence>
<dbReference type="AlphaFoldDB" id="A0A160FV17"/>
<protein>
    <submittedName>
        <fullName evidence="1">Uncharacterized protein</fullName>
    </submittedName>
</protein>
<evidence type="ECO:0000313" key="2">
    <source>
        <dbReference type="Proteomes" id="UP000076852"/>
    </source>
</evidence>
<organism evidence="1 2">
    <name type="scientific">Paraburkholderia phytofirmans OLGA172</name>
    <dbReference type="NCBI Taxonomy" id="1417228"/>
    <lineage>
        <taxon>Bacteria</taxon>
        <taxon>Pseudomonadati</taxon>
        <taxon>Pseudomonadota</taxon>
        <taxon>Betaproteobacteria</taxon>
        <taxon>Burkholderiales</taxon>
        <taxon>Burkholderiaceae</taxon>
        <taxon>Paraburkholderia</taxon>
    </lineage>
</organism>
<reference evidence="1 2" key="1">
    <citation type="journal article" date="2016" name="Gene">
        <title>PacBio SMRT assembly of a complex multi-replicon genome reveals chlorocatechol degradative operon in a region of genome plasticity.</title>
        <authorList>
            <person name="Ricker N."/>
            <person name="Shen S.Y."/>
            <person name="Goordial J."/>
            <person name="Jin S."/>
            <person name="Fulthorpe R.R."/>
        </authorList>
    </citation>
    <scope>NUCLEOTIDE SEQUENCE [LARGE SCALE GENOMIC DNA]</scope>
    <source>
        <strain evidence="1 2">OLGA172</strain>
    </source>
</reference>